<keyword evidence="1" id="KW-0175">Coiled coil</keyword>
<dbReference type="Proteomes" id="UP000325054">
    <property type="component" value="Unassembled WGS sequence"/>
</dbReference>
<reference evidence="3 4" key="1">
    <citation type="submission" date="2019-08" db="EMBL/GenBank/DDBJ databases">
        <title>Bacillus genomes from the desert of Cuatro Cienegas, Coahuila.</title>
        <authorList>
            <person name="Olmedo-Alvarez G."/>
        </authorList>
    </citation>
    <scope>NUCLEOTIDE SEQUENCE [LARGE SCALE GENOMIC DNA]</scope>
    <source>
        <strain evidence="3 4">CH451a_14T</strain>
    </source>
</reference>
<name>A0A5D4U7C1_9BACI</name>
<dbReference type="EMBL" id="VTEW01000002">
    <property type="protein sequence ID" value="TYS83151.1"/>
    <property type="molecule type" value="Genomic_DNA"/>
</dbReference>
<evidence type="ECO:0000313" key="4">
    <source>
        <dbReference type="Proteomes" id="UP000325054"/>
    </source>
</evidence>
<comment type="caution">
    <text evidence="3">The sequence shown here is derived from an EMBL/GenBank/DDBJ whole genome shotgun (WGS) entry which is preliminary data.</text>
</comment>
<evidence type="ECO:0000313" key="2">
    <source>
        <dbReference type="EMBL" id="TYS83151.1"/>
    </source>
</evidence>
<feature type="coiled-coil region" evidence="1">
    <location>
        <begin position="74"/>
        <end position="101"/>
    </location>
</feature>
<evidence type="ECO:0000256" key="1">
    <source>
        <dbReference type="SAM" id="Coils"/>
    </source>
</evidence>
<proteinExistence type="predicted"/>
<gene>
    <name evidence="2" type="ORF">FZC80_02125</name>
    <name evidence="3" type="ORF">FZC80_02130</name>
</gene>
<dbReference type="OrthoDB" id="2940764at2"/>
<dbReference type="RefSeq" id="WP_148990650.1">
    <property type="nucleotide sequence ID" value="NZ_VTEW01000002.1"/>
</dbReference>
<protein>
    <submittedName>
        <fullName evidence="3">Uncharacterized protein</fullName>
    </submittedName>
</protein>
<dbReference type="EMBL" id="VTEW01000002">
    <property type="protein sequence ID" value="TYS83152.1"/>
    <property type="molecule type" value="Genomic_DNA"/>
</dbReference>
<organism evidence="3 4">
    <name type="scientific">Rossellomorea aquimaris</name>
    <dbReference type="NCBI Taxonomy" id="189382"/>
    <lineage>
        <taxon>Bacteria</taxon>
        <taxon>Bacillati</taxon>
        <taxon>Bacillota</taxon>
        <taxon>Bacilli</taxon>
        <taxon>Bacillales</taxon>
        <taxon>Bacillaceae</taxon>
        <taxon>Rossellomorea</taxon>
    </lineage>
</organism>
<dbReference type="AlphaFoldDB" id="A0A5D4U7C1"/>
<accession>A0A5D4U7C1</accession>
<evidence type="ECO:0000313" key="3">
    <source>
        <dbReference type="EMBL" id="TYS83152.1"/>
    </source>
</evidence>
<sequence>MNLLTLEESTSLLHSYGIKCNKAIVSKWISEGKIKRITESEEILVSDEEIEDFLHWYQWEGTAYEPGIDDQTKIARLWEEVKELRLENNRLRSENKDLLLDREALPF</sequence>